<evidence type="ECO:0000256" key="1">
    <source>
        <dbReference type="SAM" id="MobiDB-lite"/>
    </source>
</evidence>
<dbReference type="PROSITE" id="PS51257">
    <property type="entry name" value="PROKAR_LIPOPROTEIN"/>
    <property type="match status" value="1"/>
</dbReference>
<evidence type="ECO:0008006" key="3">
    <source>
        <dbReference type="Google" id="ProtNLM"/>
    </source>
</evidence>
<feature type="compositionally biased region" description="Basic and acidic residues" evidence="1">
    <location>
        <begin position="37"/>
        <end position="47"/>
    </location>
</feature>
<protein>
    <recommendedName>
        <fullName evidence="3">Lipoprotein</fullName>
    </recommendedName>
</protein>
<accession>A0AAU7KMB5</accession>
<gene>
    <name evidence="2" type="ORF">NFG58_08395</name>
</gene>
<name>A0AAU7KMB5_9GAMM</name>
<dbReference type="EMBL" id="CP098827">
    <property type="protein sequence ID" value="XBO72706.1"/>
    <property type="molecule type" value="Genomic_DNA"/>
</dbReference>
<dbReference type="AlphaFoldDB" id="A0AAU7KMB5"/>
<proteinExistence type="predicted"/>
<feature type="region of interest" description="Disordered" evidence="1">
    <location>
        <begin position="37"/>
        <end position="60"/>
    </location>
</feature>
<reference evidence="2" key="1">
    <citation type="submission" date="2022-06" db="EMBL/GenBank/DDBJ databases">
        <title>A novel DMS-producing enzyme.</title>
        <authorList>
            <person name="Zhang Y."/>
        </authorList>
    </citation>
    <scope>NUCLEOTIDE SEQUENCE</scope>
    <source>
        <strain evidence="2">RT37</strain>
    </source>
</reference>
<sequence length="60" mass="6667">MRTAGWIVFLVMAVLMVGCSYDPARVSPEPLIIIDDDHRDHRDHDGGDFCPPGQAKKGRC</sequence>
<evidence type="ECO:0000313" key="2">
    <source>
        <dbReference type="EMBL" id="XBO72706.1"/>
    </source>
</evidence>
<dbReference type="RefSeq" id="WP_045994856.1">
    <property type="nucleotide sequence ID" value="NZ_CP098827.1"/>
</dbReference>
<organism evidence="2">
    <name type="scientific">Halomonas sp. RT37</name>
    <dbReference type="NCBI Taxonomy" id="2950872"/>
    <lineage>
        <taxon>Bacteria</taxon>
        <taxon>Pseudomonadati</taxon>
        <taxon>Pseudomonadota</taxon>
        <taxon>Gammaproteobacteria</taxon>
        <taxon>Oceanospirillales</taxon>
        <taxon>Halomonadaceae</taxon>
        <taxon>Halomonas</taxon>
    </lineage>
</organism>